<keyword evidence="3" id="KW-1185">Reference proteome</keyword>
<organism evidence="4">
    <name type="scientific">Hydatigena taeniaeformis</name>
    <name type="common">Feline tapeworm</name>
    <name type="synonym">Taenia taeniaeformis</name>
    <dbReference type="NCBI Taxonomy" id="6205"/>
    <lineage>
        <taxon>Eukaryota</taxon>
        <taxon>Metazoa</taxon>
        <taxon>Spiralia</taxon>
        <taxon>Lophotrochozoa</taxon>
        <taxon>Platyhelminthes</taxon>
        <taxon>Cestoda</taxon>
        <taxon>Eucestoda</taxon>
        <taxon>Cyclophyllidea</taxon>
        <taxon>Taeniidae</taxon>
        <taxon>Hydatigera</taxon>
    </lineage>
</organism>
<accession>A0A0R3WW38</accession>
<dbReference type="WBParaSite" id="TTAC_0000497801-mRNA-1">
    <property type="protein sequence ID" value="TTAC_0000497801-mRNA-1"/>
    <property type="gene ID" value="TTAC_0000497801"/>
</dbReference>
<dbReference type="STRING" id="6205.A0A0R3WW38"/>
<feature type="compositionally biased region" description="Acidic residues" evidence="1">
    <location>
        <begin position="145"/>
        <end position="154"/>
    </location>
</feature>
<evidence type="ECO:0000256" key="1">
    <source>
        <dbReference type="SAM" id="MobiDB-lite"/>
    </source>
</evidence>
<feature type="compositionally biased region" description="Low complexity" evidence="1">
    <location>
        <begin position="28"/>
        <end position="42"/>
    </location>
</feature>
<dbReference type="EMBL" id="UYWX01005792">
    <property type="protein sequence ID" value="VDM25962.1"/>
    <property type="molecule type" value="Genomic_DNA"/>
</dbReference>
<dbReference type="Proteomes" id="UP000274429">
    <property type="component" value="Unassembled WGS sequence"/>
</dbReference>
<sequence length="294" mass="32284">MDSPWDSTDEEEAKESLHPLVPQDGDRNSQNASSQSESSPWDSEVETNEVKELNEVSVSTLTQVSESSDKDISIMEEFSKVPIILNTDNSLAEAANRAAASITRVLLNEENGGRLNPTRDLWPIDEQSDEDFRLAAKKCPHSHQEEEEEEEEELPSANNLHQSVVKSPLSEPLCSSRSQSKKTDQDKSGGTTGESTPESNRTASIPILPSYYPTPSLNQTPSRSESTKHKTPLTSPVRGDFGTISPQPRRSRSQLRKETPLSQHMLSPPAPPAEAIECSVNRGKLILLVSKSTA</sequence>
<reference evidence="2 3" key="2">
    <citation type="submission" date="2018-11" db="EMBL/GenBank/DDBJ databases">
        <authorList>
            <consortium name="Pathogen Informatics"/>
        </authorList>
    </citation>
    <scope>NUCLEOTIDE SEQUENCE [LARGE SCALE GENOMIC DNA]</scope>
</reference>
<gene>
    <name evidence="2" type="ORF">TTAC_LOCUS4964</name>
</gene>
<evidence type="ECO:0000313" key="4">
    <source>
        <dbReference type="WBParaSite" id="TTAC_0000497801-mRNA-1"/>
    </source>
</evidence>
<dbReference type="AlphaFoldDB" id="A0A0R3WW38"/>
<feature type="compositionally biased region" description="Polar residues" evidence="1">
    <location>
        <begin position="56"/>
        <end position="66"/>
    </location>
</feature>
<feature type="compositionally biased region" description="Polar residues" evidence="1">
    <location>
        <begin position="156"/>
        <end position="165"/>
    </location>
</feature>
<evidence type="ECO:0000313" key="2">
    <source>
        <dbReference type="EMBL" id="VDM25962.1"/>
    </source>
</evidence>
<feature type="region of interest" description="Disordered" evidence="1">
    <location>
        <begin position="108"/>
        <end position="274"/>
    </location>
</feature>
<evidence type="ECO:0000313" key="3">
    <source>
        <dbReference type="Proteomes" id="UP000274429"/>
    </source>
</evidence>
<name>A0A0R3WW38_HYDTA</name>
<feature type="region of interest" description="Disordered" evidence="1">
    <location>
        <begin position="1"/>
        <end position="70"/>
    </location>
</feature>
<proteinExistence type="predicted"/>
<reference evidence="4" key="1">
    <citation type="submission" date="2017-02" db="UniProtKB">
        <authorList>
            <consortium name="WormBaseParasite"/>
        </authorList>
    </citation>
    <scope>IDENTIFICATION</scope>
</reference>
<protein>
    <submittedName>
        <fullName evidence="4">Protein FAF-like, chloroplastic</fullName>
    </submittedName>
</protein>
<feature type="compositionally biased region" description="Polar residues" evidence="1">
    <location>
        <begin position="213"/>
        <end position="224"/>
    </location>
</feature>
<feature type="compositionally biased region" description="Polar residues" evidence="1">
    <location>
        <begin position="193"/>
        <end position="203"/>
    </location>
</feature>